<reference evidence="1" key="1">
    <citation type="thesis" date="2020" institute="ProQuest LLC" country="789 East Eisenhower Parkway, Ann Arbor, MI, USA">
        <title>Comparative Genomics and Chromosome Evolution.</title>
        <authorList>
            <person name="Mudd A.B."/>
        </authorList>
    </citation>
    <scope>NUCLEOTIDE SEQUENCE</scope>
    <source>
        <strain evidence="1">HN-11 Male</strain>
        <tissue evidence="1">Kidney and liver</tissue>
    </source>
</reference>
<gene>
    <name evidence="1" type="ORF">GDO78_019136</name>
</gene>
<sequence length="160" mass="18539">MNSRQKCLRKAPTYNGCSLYSSKNRRRRRNRQIYSPTSQRMSISIYSGKPIALVFESILSSSISSTLTQSCRSITISFSFIFIGKFAHFIYLIKLYADFPNIVTNSKKRLPTLPTFLRRSTRSTHRQPPPRFLQITSYQSHLFGKLLYVLQHLLQPNSVP</sequence>
<protein>
    <submittedName>
        <fullName evidence="1">Uncharacterized protein</fullName>
    </submittedName>
</protein>
<keyword evidence="2" id="KW-1185">Reference proteome</keyword>
<proteinExistence type="predicted"/>
<organism evidence="1 2">
    <name type="scientific">Eleutherodactylus coqui</name>
    <name type="common">Puerto Rican coqui</name>
    <dbReference type="NCBI Taxonomy" id="57060"/>
    <lineage>
        <taxon>Eukaryota</taxon>
        <taxon>Metazoa</taxon>
        <taxon>Chordata</taxon>
        <taxon>Craniata</taxon>
        <taxon>Vertebrata</taxon>
        <taxon>Euteleostomi</taxon>
        <taxon>Amphibia</taxon>
        <taxon>Batrachia</taxon>
        <taxon>Anura</taxon>
        <taxon>Neobatrachia</taxon>
        <taxon>Hyloidea</taxon>
        <taxon>Eleutherodactylidae</taxon>
        <taxon>Eleutherodactylinae</taxon>
        <taxon>Eleutherodactylus</taxon>
        <taxon>Eleutherodactylus</taxon>
    </lineage>
</organism>
<evidence type="ECO:0000313" key="1">
    <source>
        <dbReference type="EMBL" id="KAG9464977.1"/>
    </source>
</evidence>
<dbReference type="EMBL" id="WNTK01003664">
    <property type="protein sequence ID" value="KAG9464977.1"/>
    <property type="molecule type" value="Genomic_DNA"/>
</dbReference>
<dbReference type="AlphaFoldDB" id="A0A8J6C6R9"/>
<evidence type="ECO:0000313" key="2">
    <source>
        <dbReference type="Proteomes" id="UP000770717"/>
    </source>
</evidence>
<comment type="caution">
    <text evidence="1">The sequence shown here is derived from an EMBL/GenBank/DDBJ whole genome shotgun (WGS) entry which is preliminary data.</text>
</comment>
<dbReference type="Proteomes" id="UP000770717">
    <property type="component" value="Unassembled WGS sequence"/>
</dbReference>
<name>A0A8J6C6R9_ELECQ</name>
<accession>A0A8J6C6R9</accession>